<feature type="transmembrane region" description="Helical" evidence="10">
    <location>
        <begin position="41"/>
        <end position="60"/>
    </location>
</feature>
<dbReference type="InterPro" id="IPR030470">
    <property type="entry name" value="UbiA_prenylTrfase_CS"/>
</dbReference>
<evidence type="ECO:0000256" key="7">
    <source>
        <dbReference type="ARBA" id="ARBA00023133"/>
    </source>
</evidence>
<evidence type="ECO:0000256" key="4">
    <source>
        <dbReference type="ARBA" id="ARBA00022679"/>
    </source>
</evidence>
<evidence type="ECO:0000256" key="1">
    <source>
        <dbReference type="ARBA" id="ARBA00004141"/>
    </source>
</evidence>
<protein>
    <recommendedName>
        <fullName evidence="3">Protoheme IX farnesyltransferase, mitochondrial</fullName>
    </recommendedName>
    <alternativeName>
        <fullName evidence="9">Heme O synthase</fullName>
    </alternativeName>
</protein>
<keyword evidence="5 10" id="KW-0812">Transmembrane</keyword>
<dbReference type="CDD" id="cd13957">
    <property type="entry name" value="PT_UbiA_Cox10"/>
    <property type="match status" value="1"/>
</dbReference>
<dbReference type="InParanoid" id="D3BIZ2"/>
<comment type="caution">
    <text evidence="11">The sequence shown here is derived from an EMBL/GenBank/DDBJ whole genome shotgun (WGS) entry which is preliminary data.</text>
</comment>
<organism evidence="11 12">
    <name type="scientific">Heterostelium pallidum (strain ATCC 26659 / Pp 5 / PN500)</name>
    <name type="common">Cellular slime mold</name>
    <name type="synonym">Polysphondylium pallidum</name>
    <dbReference type="NCBI Taxonomy" id="670386"/>
    <lineage>
        <taxon>Eukaryota</taxon>
        <taxon>Amoebozoa</taxon>
        <taxon>Evosea</taxon>
        <taxon>Eumycetozoa</taxon>
        <taxon>Dictyostelia</taxon>
        <taxon>Acytosteliales</taxon>
        <taxon>Acytosteliaceae</taxon>
        <taxon>Heterostelium</taxon>
    </lineage>
</organism>
<evidence type="ECO:0000256" key="3">
    <source>
        <dbReference type="ARBA" id="ARBA00016335"/>
    </source>
</evidence>
<keyword evidence="4 11" id="KW-0808">Transferase</keyword>
<comment type="similarity">
    <text evidence="2">Belongs to the UbiA prenyltransferase family.</text>
</comment>
<name>D3BIZ2_HETP5</name>
<dbReference type="GO" id="GO:0005739">
    <property type="term" value="C:mitochondrion"/>
    <property type="evidence" value="ECO:0007669"/>
    <property type="project" value="TreeGrafter"/>
</dbReference>
<evidence type="ECO:0000313" key="12">
    <source>
        <dbReference type="Proteomes" id="UP000001396"/>
    </source>
</evidence>
<keyword evidence="7" id="KW-0350">Heme biosynthesis</keyword>
<keyword evidence="12" id="KW-1185">Reference proteome</keyword>
<feature type="transmembrane region" description="Helical" evidence="10">
    <location>
        <begin position="552"/>
        <end position="570"/>
    </location>
</feature>
<evidence type="ECO:0000256" key="10">
    <source>
        <dbReference type="SAM" id="Phobius"/>
    </source>
</evidence>
<dbReference type="GO" id="GO:0008495">
    <property type="term" value="F:protoheme IX farnesyltransferase activity"/>
    <property type="evidence" value="ECO:0007669"/>
    <property type="project" value="InterPro"/>
</dbReference>
<dbReference type="PANTHER" id="PTHR43448">
    <property type="entry name" value="PROTOHEME IX FARNESYLTRANSFERASE, MITOCHONDRIAL"/>
    <property type="match status" value="1"/>
</dbReference>
<dbReference type="Proteomes" id="UP000001396">
    <property type="component" value="Unassembled WGS sequence"/>
</dbReference>
<evidence type="ECO:0000256" key="5">
    <source>
        <dbReference type="ARBA" id="ARBA00022692"/>
    </source>
</evidence>
<feature type="transmembrane region" description="Helical" evidence="10">
    <location>
        <begin position="12"/>
        <end position="35"/>
    </location>
</feature>
<keyword evidence="8 10" id="KW-0472">Membrane</keyword>
<feature type="transmembrane region" description="Helical" evidence="10">
    <location>
        <begin position="435"/>
        <end position="455"/>
    </location>
</feature>
<sequence>MKTRAFQYLRTAVVLYLGGILIVNSMRIIMVWFLYWVTFSVSEPMSMVMLAFLCILFRPYSRNPIFSSSNLDSMSLVELTRSLAEISSQQLDPMALVNYFDAKTYDPKNCIIIDYPGNSPSALGKNNTNNNNIVLKIIKTMISSKLFSSMTMKTNLLNKSVLTTPAATSLLSCSITSSSNRQSYSNRTATKTIASYTSLFNNSNGNACKSLVIRDHNIIKNRLPLLFHYCTSTTVTSTSTTNATAAEIILDNQPQQQQQQQTQQQQEKEKPKVVSKFGFMRKGYFNLVKFPISVYVTFTAVAGYVMTVPVVDPLTLGVVSFGTFMASASACAHNQEMEVNYDSKMPRTKTRPLITGEIKRDTGFLFALATGVIGCGSLILVHPMCGALAMSNIFIYIYYTHLKRTTSFNTWVGAIVGAIPPLIGTVAGAREIEAIGGLLATVLFIWQIPHFLALAEKLKSQYAAAGYRMLPVTHPTWNFPVSLAHAVAGVIAPLAIYYTFDPNITLFTTLAFSASSFIMGLESVLEHRYQQKIAEAAANGIKLPPQSRKRGVFFLSLIMLPLSLIIGMLFRLPYEYFYETQDKQGQTKEESIYYDQYGRDIQVTSPLMLFSLSASGKILFYF</sequence>
<reference evidence="11 12" key="1">
    <citation type="journal article" date="2011" name="Genome Res.">
        <title>Phylogeny-wide analysis of social amoeba genomes highlights ancient origins for complex intercellular communication.</title>
        <authorList>
            <person name="Heidel A.J."/>
            <person name="Lawal H.M."/>
            <person name="Felder M."/>
            <person name="Schilde C."/>
            <person name="Helps N.R."/>
            <person name="Tunggal B."/>
            <person name="Rivero F."/>
            <person name="John U."/>
            <person name="Schleicher M."/>
            <person name="Eichinger L."/>
            <person name="Platzer M."/>
            <person name="Noegel A.A."/>
            <person name="Schaap P."/>
            <person name="Gloeckner G."/>
        </authorList>
    </citation>
    <scope>NUCLEOTIDE SEQUENCE [LARGE SCALE GENOMIC DNA]</scope>
    <source>
        <strain evidence="12">ATCC 26659 / Pp 5 / PN500</strain>
    </source>
</reference>
<dbReference type="InterPro" id="IPR000537">
    <property type="entry name" value="UbiA_prenyltransferase"/>
</dbReference>
<dbReference type="Pfam" id="PF01040">
    <property type="entry name" value="UbiA"/>
    <property type="match status" value="1"/>
</dbReference>
<dbReference type="GeneID" id="31363707"/>
<evidence type="ECO:0000256" key="2">
    <source>
        <dbReference type="ARBA" id="ARBA00005985"/>
    </source>
</evidence>
<feature type="transmembrane region" description="Helical" evidence="10">
    <location>
        <begin position="366"/>
        <end position="399"/>
    </location>
</feature>
<proteinExistence type="inferred from homology"/>
<accession>D3BIZ2</accession>
<dbReference type="STRING" id="670386.D3BIZ2"/>
<dbReference type="PROSITE" id="PS00943">
    <property type="entry name" value="UBIA"/>
    <property type="match status" value="1"/>
</dbReference>
<dbReference type="GO" id="GO:0016020">
    <property type="term" value="C:membrane"/>
    <property type="evidence" value="ECO:0007669"/>
    <property type="project" value="UniProtKB-SubCell"/>
</dbReference>
<dbReference type="EMBL" id="ADBJ01000037">
    <property type="protein sequence ID" value="EFA78766.1"/>
    <property type="molecule type" value="Genomic_DNA"/>
</dbReference>
<dbReference type="GO" id="GO:0006784">
    <property type="term" value="P:heme A biosynthetic process"/>
    <property type="evidence" value="ECO:0007669"/>
    <property type="project" value="TreeGrafter"/>
</dbReference>
<feature type="transmembrane region" description="Helical" evidence="10">
    <location>
        <begin position="411"/>
        <end position="429"/>
    </location>
</feature>
<evidence type="ECO:0000256" key="6">
    <source>
        <dbReference type="ARBA" id="ARBA00022989"/>
    </source>
</evidence>
<feature type="transmembrane region" description="Helical" evidence="10">
    <location>
        <begin position="284"/>
        <end position="306"/>
    </location>
</feature>
<feature type="transmembrane region" description="Helical" evidence="10">
    <location>
        <begin position="476"/>
        <end position="498"/>
    </location>
</feature>
<dbReference type="InterPro" id="IPR044878">
    <property type="entry name" value="UbiA_sf"/>
</dbReference>
<dbReference type="RefSeq" id="XP_020430890.1">
    <property type="nucleotide sequence ID" value="XM_020579051.1"/>
</dbReference>
<feature type="transmembrane region" description="Helical" evidence="10">
    <location>
        <begin position="504"/>
        <end position="525"/>
    </location>
</feature>
<dbReference type="Gene3D" id="1.10.357.140">
    <property type="entry name" value="UbiA prenyltransferase"/>
    <property type="match status" value="1"/>
</dbReference>
<keyword evidence="6 10" id="KW-1133">Transmembrane helix</keyword>
<evidence type="ECO:0000313" key="11">
    <source>
        <dbReference type="EMBL" id="EFA78766.1"/>
    </source>
</evidence>
<evidence type="ECO:0000256" key="9">
    <source>
        <dbReference type="ARBA" id="ARBA00030253"/>
    </source>
</evidence>
<gene>
    <name evidence="11" type="primary">cox10</name>
    <name evidence="11" type="ORF">PPL_08227</name>
</gene>
<dbReference type="AlphaFoldDB" id="D3BIZ2"/>
<evidence type="ECO:0000256" key="8">
    <source>
        <dbReference type="ARBA" id="ARBA00023136"/>
    </source>
</evidence>
<dbReference type="InterPro" id="IPR006369">
    <property type="entry name" value="Protohaem_IX_farnesylTrfase"/>
</dbReference>
<dbReference type="PANTHER" id="PTHR43448:SF2">
    <property type="entry name" value="PROTOHEME IX FARNESYLTRANSFERASE, MITOCHONDRIAL"/>
    <property type="match status" value="1"/>
</dbReference>
<comment type="subcellular location">
    <subcellularLocation>
        <location evidence="1">Membrane</location>
        <topology evidence="1">Multi-pass membrane protein</topology>
    </subcellularLocation>
</comment>